<reference evidence="2" key="1">
    <citation type="submission" date="2022-07" db="EMBL/GenBank/DDBJ databases">
        <title>Genome Sequence of Agrocybe chaxingu.</title>
        <authorList>
            <person name="Buettner E."/>
        </authorList>
    </citation>
    <scope>NUCLEOTIDE SEQUENCE</scope>
    <source>
        <strain evidence="2">MP-N11</strain>
    </source>
</reference>
<keyword evidence="3" id="KW-1185">Reference proteome</keyword>
<dbReference type="Proteomes" id="UP001148786">
    <property type="component" value="Unassembled WGS sequence"/>
</dbReference>
<feature type="region of interest" description="Disordered" evidence="1">
    <location>
        <begin position="340"/>
        <end position="411"/>
    </location>
</feature>
<feature type="compositionally biased region" description="Polar residues" evidence="1">
    <location>
        <begin position="397"/>
        <end position="408"/>
    </location>
</feature>
<organism evidence="2 3">
    <name type="scientific">Agrocybe chaxingu</name>
    <dbReference type="NCBI Taxonomy" id="84603"/>
    <lineage>
        <taxon>Eukaryota</taxon>
        <taxon>Fungi</taxon>
        <taxon>Dikarya</taxon>
        <taxon>Basidiomycota</taxon>
        <taxon>Agaricomycotina</taxon>
        <taxon>Agaricomycetes</taxon>
        <taxon>Agaricomycetidae</taxon>
        <taxon>Agaricales</taxon>
        <taxon>Agaricineae</taxon>
        <taxon>Strophariaceae</taxon>
        <taxon>Agrocybe</taxon>
    </lineage>
</organism>
<name>A0A9W8JPT9_9AGAR</name>
<feature type="region of interest" description="Disordered" evidence="1">
    <location>
        <begin position="134"/>
        <end position="153"/>
    </location>
</feature>
<feature type="compositionally biased region" description="Basic and acidic residues" evidence="1">
    <location>
        <begin position="134"/>
        <end position="146"/>
    </location>
</feature>
<proteinExistence type="predicted"/>
<feature type="region of interest" description="Disordered" evidence="1">
    <location>
        <begin position="164"/>
        <end position="190"/>
    </location>
</feature>
<dbReference type="OrthoDB" id="3070377at2759"/>
<feature type="region of interest" description="Disordered" evidence="1">
    <location>
        <begin position="59"/>
        <end position="83"/>
    </location>
</feature>
<evidence type="ECO:0000313" key="3">
    <source>
        <dbReference type="Proteomes" id="UP001148786"/>
    </source>
</evidence>
<feature type="compositionally biased region" description="Polar residues" evidence="1">
    <location>
        <begin position="59"/>
        <end position="81"/>
    </location>
</feature>
<protein>
    <submittedName>
        <fullName evidence="2">Uncharacterized protein</fullName>
    </submittedName>
</protein>
<sequence length="523" mass="57972">MAKAPNACQGASCTKAAHSSCLNSCCRNCCVGVQFHAGKGCSITSHTFTSLLAHQQNKITSQRPSLPSNQASSSLPSTTRNLELEPPHVPLRVPDLLPFVLGNPNNKTTFEEFAKSFEEDNPLLLLQQDSALREEEERLERQHEEQEAVDDEREYQQMLAETRAALRAASSSPSSEAMVSTSQPDANPPPLVIAGIPVTKVASMKKTPTITHHLNADWMRLYEDKSKLQPQPTGNGQLDPELIQKFRNDNEPVVFTVLECPNWPKWKINDSPTTKKHLGPILLQFYDIDTAIWVEVPTSYPFTLKTDSYLLLRHAGIKCLCFDEQLAVALRKPDNQRTYISNVRRPLKKSSAKSQSTQSTPAPADEGSDDEVEVIEYTGTSLAADQKGKKRRREPSLLSSPGTSSFNPISVPNSPLSLPTLLSSGSRTISPTPAPVITHSKGPLPSIPGHAGPWPKNMYVCDMTEGFQRMKKLMKSTGANYHDRFCDVFGQPPPKDNTYYDQVWRTPAGQWSRFSALIPLRQN</sequence>
<feature type="compositionally biased region" description="Low complexity" evidence="1">
    <location>
        <begin position="164"/>
        <end position="182"/>
    </location>
</feature>
<evidence type="ECO:0000256" key="1">
    <source>
        <dbReference type="SAM" id="MobiDB-lite"/>
    </source>
</evidence>
<dbReference type="AlphaFoldDB" id="A0A9W8JPT9"/>
<comment type="caution">
    <text evidence="2">The sequence shown here is derived from an EMBL/GenBank/DDBJ whole genome shotgun (WGS) entry which is preliminary data.</text>
</comment>
<dbReference type="EMBL" id="JANKHO010002420">
    <property type="protein sequence ID" value="KAJ3492606.1"/>
    <property type="molecule type" value="Genomic_DNA"/>
</dbReference>
<gene>
    <name evidence="2" type="ORF">NLJ89_g11196</name>
</gene>
<evidence type="ECO:0000313" key="2">
    <source>
        <dbReference type="EMBL" id="KAJ3492606.1"/>
    </source>
</evidence>
<accession>A0A9W8JPT9</accession>